<feature type="domain" description="Helix-hairpin-helix DNA-binding motif class 1" evidence="3">
    <location>
        <begin position="95"/>
        <end position="114"/>
    </location>
</feature>
<organism evidence="4 5">
    <name type="scientific">Teladorsagia circumcincta</name>
    <name type="common">Brown stomach worm</name>
    <name type="synonym">Ostertagia circumcincta</name>
    <dbReference type="NCBI Taxonomy" id="45464"/>
    <lineage>
        <taxon>Eukaryota</taxon>
        <taxon>Metazoa</taxon>
        <taxon>Ecdysozoa</taxon>
        <taxon>Nematoda</taxon>
        <taxon>Chromadorea</taxon>
        <taxon>Rhabditida</taxon>
        <taxon>Rhabditina</taxon>
        <taxon>Rhabditomorpha</taxon>
        <taxon>Strongyloidea</taxon>
        <taxon>Trichostrongylidae</taxon>
        <taxon>Teladorsagia</taxon>
    </lineage>
</organism>
<gene>
    <name evidence="4" type="ORF">TELCIR_03371</name>
</gene>
<dbReference type="InterPro" id="IPR010995">
    <property type="entry name" value="DNA_repair_Rad51/TF_NusA_a-hlx"/>
</dbReference>
<feature type="coiled-coil region" evidence="2">
    <location>
        <begin position="2"/>
        <end position="29"/>
    </location>
</feature>
<sequence>MVASAQAEKQRVESECAEDEDNMADIKKLQTVGICTVKGVMMTTKKRLAEIKGLSEAKVDKIKEAACKIMNMADIKKLQTVGICTVKGVMMTTKKRLAEIKGLSEAKVDKIKEAACKIMMELLDYVAAKFHEEMGVFKLLIVDSIMALFRVDYSGRGELAERQQKLAQMMSRLQIYDSPDMPENEATFAITNGGIVDAKE</sequence>
<evidence type="ECO:0000256" key="1">
    <source>
        <dbReference type="ARBA" id="ARBA00023125"/>
    </source>
</evidence>
<evidence type="ECO:0000259" key="3">
    <source>
        <dbReference type="SMART" id="SM00278"/>
    </source>
</evidence>
<evidence type="ECO:0000313" key="4">
    <source>
        <dbReference type="EMBL" id="PIO74614.1"/>
    </source>
</evidence>
<dbReference type="GO" id="GO:0000166">
    <property type="term" value="F:nucleotide binding"/>
    <property type="evidence" value="ECO:0007669"/>
    <property type="project" value="InterPro"/>
</dbReference>
<dbReference type="InterPro" id="IPR003583">
    <property type="entry name" value="Hlx-hairpin-Hlx_DNA-bd_motif"/>
</dbReference>
<dbReference type="SUPFAM" id="SSF47794">
    <property type="entry name" value="Rad51 N-terminal domain-like"/>
    <property type="match status" value="2"/>
</dbReference>
<keyword evidence="1" id="KW-0238">DNA-binding</keyword>
<dbReference type="GO" id="GO:0007131">
    <property type="term" value="P:reciprocal meiotic recombination"/>
    <property type="evidence" value="ECO:0007669"/>
    <property type="project" value="TreeGrafter"/>
</dbReference>
<name>A0A2G9UWK7_TELCI</name>
<dbReference type="EMBL" id="KZ345247">
    <property type="protein sequence ID" value="PIO74614.1"/>
    <property type="molecule type" value="Genomic_DNA"/>
</dbReference>
<keyword evidence="5" id="KW-1185">Reference proteome</keyword>
<dbReference type="Gene3D" id="1.10.150.20">
    <property type="entry name" value="5' to 3' exonuclease, C-terminal subdomain"/>
    <property type="match status" value="2"/>
</dbReference>
<dbReference type="GO" id="GO:0000730">
    <property type="term" value="P:DNA recombinase assembly"/>
    <property type="evidence" value="ECO:0007669"/>
    <property type="project" value="TreeGrafter"/>
</dbReference>
<dbReference type="PANTHER" id="PTHR22942:SF30">
    <property type="entry name" value="MEIOTIC RECOMBINATION PROTEIN DMC1_LIM15 HOMOLOG"/>
    <property type="match status" value="1"/>
</dbReference>
<dbReference type="GO" id="GO:0006312">
    <property type="term" value="P:mitotic recombination"/>
    <property type="evidence" value="ECO:0007669"/>
    <property type="project" value="TreeGrafter"/>
</dbReference>
<dbReference type="OrthoDB" id="10251254at2759"/>
<dbReference type="InterPro" id="IPR013632">
    <property type="entry name" value="Rad51_C"/>
</dbReference>
<dbReference type="GO" id="GO:0070192">
    <property type="term" value="P:chromosome organization involved in meiotic cell cycle"/>
    <property type="evidence" value="ECO:0007669"/>
    <property type="project" value="TreeGrafter"/>
</dbReference>
<dbReference type="SUPFAM" id="SSF52540">
    <property type="entry name" value="P-loop containing nucleoside triphosphate hydrolases"/>
    <property type="match status" value="1"/>
</dbReference>
<feature type="domain" description="Helix-hairpin-helix DNA-binding motif class 1" evidence="3">
    <location>
        <begin position="46"/>
        <end position="65"/>
    </location>
</feature>
<dbReference type="Proteomes" id="UP000230423">
    <property type="component" value="Unassembled WGS sequence"/>
</dbReference>
<dbReference type="AlphaFoldDB" id="A0A2G9UWK7"/>
<accession>A0A2G9UWK7</accession>
<keyword evidence="2" id="KW-0175">Coiled coil</keyword>
<proteinExistence type="predicted"/>
<dbReference type="GO" id="GO:0008094">
    <property type="term" value="F:ATP-dependent activity, acting on DNA"/>
    <property type="evidence" value="ECO:0007669"/>
    <property type="project" value="TreeGrafter"/>
</dbReference>
<dbReference type="GO" id="GO:0000794">
    <property type="term" value="C:condensed nuclear chromosome"/>
    <property type="evidence" value="ECO:0007669"/>
    <property type="project" value="TreeGrafter"/>
</dbReference>
<dbReference type="GO" id="GO:0003697">
    <property type="term" value="F:single-stranded DNA binding"/>
    <property type="evidence" value="ECO:0007669"/>
    <property type="project" value="TreeGrafter"/>
</dbReference>
<dbReference type="InterPro" id="IPR027417">
    <property type="entry name" value="P-loop_NTPase"/>
</dbReference>
<dbReference type="GO" id="GO:0000150">
    <property type="term" value="F:DNA strand exchange activity"/>
    <property type="evidence" value="ECO:0007669"/>
    <property type="project" value="TreeGrafter"/>
</dbReference>
<protein>
    <recommendedName>
        <fullName evidence="3">Helix-hairpin-helix DNA-binding motif class 1 domain-containing protein</fullName>
    </recommendedName>
</protein>
<dbReference type="PANTHER" id="PTHR22942">
    <property type="entry name" value="RECA/RAD51/RADA DNA STRAND-PAIRING FAMILY MEMBER"/>
    <property type="match status" value="1"/>
</dbReference>
<reference evidence="4 5" key="1">
    <citation type="submission" date="2015-09" db="EMBL/GenBank/DDBJ databases">
        <title>Draft genome of the parasitic nematode Teladorsagia circumcincta isolate WARC Sus (inbred).</title>
        <authorList>
            <person name="Mitreva M."/>
        </authorList>
    </citation>
    <scope>NUCLEOTIDE SEQUENCE [LARGE SCALE GENOMIC DNA]</scope>
    <source>
        <strain evidence="4 5">S</strain>
    </source>
</reference>
<dbReference type="Pfam" id="PF08423">
    <property type="entry name" value="Rad51"/>
    <property type="match status" value="1"/>
</dbReference>
<dbReference type="GO" id="GO:0042148">
    <property type="term" value="P:DNA strand invasion"/>
    <property type="evidence" value="ECO:0007669"/>
    <property type="project" value="TreeGrafter"/>
</dbReference>
<evidence type="ECO:0000313" key="5">
    <source>
        <dbReference type="Proteomes" id="UP000230423"/>
    </source>
</evidence>
<evidence type="ECO:0000256" key="2">
    <source>
        <dbReference type="SAM" id="Coils"/>
    </source>
</evidence>
<dbReference type="GO" id="GO:0003690">
    <property type="term" value="F:double-stranded DNA binding"/>
    <property type="evidence" value="ECO:0007669"/>
    <property type="project" value="TreeGrafter"/>
</dbReference>
<dbReference type="Pfam" id="PF14520">
    <property type="entry name" value="HHH_5"/>
    <property type="match status" value="2"/>
</dbReference>
<dbReference type="SMART" id="SM00278">
    <property type="entry name" value="HhH1"/>
    <property type="match status" value="2"/>
</dbReference>